<feature type="region of interest" description="Disordered" evidence="1">
    <location>
        <begin position="174"/>
        <end position="194"/>
    </location>
</feature>
<name>A0A8J8JUH8_9BACT</name>
<dbReference type="EMBL" id="WHPF01000008">
    <property type="protein sequence ID" value="NNV56315.1"/>
    <property type="molecule type" value="Genomic_DNA"/>
</dbReference>
<comment type="caution">
    <text evidence="2">The sequence shown here is derived from an EMBL/GenBank/DDBJ whole genome shotgun (WGS) entry which is preliminary data.</text>
</comment>
<evidence type="ECO:0000256" key="1">
    <source>
        <dbReference type="SAM" id="MobiDB-lite"/>
    </source>
</evidence>
<gene>
    <name evidence="2" type="ORF">GD597_12665</name>
</gene>
<sequence>MKEQPLSPEKYIQTRARNLPIYKCYINEDWNDAKLANIIVMRQHSNENITAGVFLIDLLCLGIKECDYIFNTPLEELNNVSAMGLIETDYNTAHNVIYAGHDFALHFEISPHKDFEIAKYILEDDDDSIPLMDIAVGDEEGNPYLLVNEDYNYKPILAKLEKHAGRDNFSFSFEEDMDDYDESEEEEDDEWDMDDDELNEEDFNEIEDGFIDFNILKAYQTELLEDILELNARSATDNLMIKTELLLRKLEETAPDLIPKIDALLSSQEYKIFHNKIEESQRLADMNNDADEAVFEALKKISARQEPNAIAAESFYKLFTKNASNELSTYLLFQTVPLPFILMNLNALEENMHQYLPAGQMLLAFYSLLKHETVLPQFNFLIQATQVQEAYPAHKNLHSLHYKCFWIFKALYAIKQNKAEDIFYYHSLLSICGIGGDVKYMYAIQLSKWLKAYLNITDEDNPFADDDEDDDLFTDDEQD</sequence>
<proteinExistence type="predicted"/>
<reference evidence="2" key="1">
    <citation type="submission" date="2019-10" db="EMBL/GenBank/DDBJ databases">
        <title>Draft genome sequence of Panacibacter sp. KCS-6.</title>
        <authorList>
            <person name="Yim K.J."/>
        </authorList>
    </citation>
    <scope>NUCLEOTIDE SEQUENCE</scope>
    <source>
        <strain evidence="2">KCS-6</strain>
    </source>
</reference>
<evidence type="ECO:0008006" key="4">
    <source>
        <dbReference type="Google" id="ProtNLM"/>
    </source>
</evidence>
<dbReference type="Proteomes" id="UP000598971">
    <property type="component" value="Unassembled WGS sequence"/>
</dbReference>
<evidence type="ECO:0000313" key="2">
    <source>
        <dbReference type="EMBL" id="NNV56315.1"/>
    </source>
</evidence>
<accession>A0A8J8JUH8</accession>
<dbReference type="RefSeq" id="WP_171608254.1">
    <property type="nucleotide sequence ID" value="NZ_WHPF01000008.1"/>
</dbReference>
<organism evidence="2 3">
    <name type="scientific">Limnovirga soli</name>
    <dbReference type="NCBI Taxonomy" id="2656915"/>
    <lineage>
        <taxon>Bacteria</taxon>
        <taxon>Pseudomonadati</taxon>
        <taxon>Bacteroidota</taxon>
        <taxon>Chitinophagia</taxon>
        <taxon>Chitinophagales</taxon>
        <taxon>Chitinophagaceae</taxon>
        <taxon>Limnovirga</taxon>
    </lineage>
</organism>
<evidence type="ECO:0000313" key="3">
    <source>
        <dbReference type="Proteomes" id="UP000598971"/>
    </source>
</evidence>
<protein>
    <recommendedName>
        <fullName evidence="4">DUF1186 domain-containing protein</fullName>
    </recommendedName>
</protein>
<dbReference type="AlphaFoldDB" id="A0A8J8JUH8"/>
<keyword evidence="3" id="KW-1185">Reference proteome</keyword>